<dbReference type="Pfam" id="PF25019">
    <property type="entry name" value="LRR_R13L1-DRL21"/>
    <property type="match status" value="1"/>
</dbReference>
<protein>
    <recommendedName>
        <fullName evidence="1">R13L1/DRL21-like LRR repeat region domain-containing protein</fullName>
    </recommendedName>
</protein>
<dbReference type="PANTHER" id="PTHR47186:SF30">
    <property type="entry name" value="EF-HAND DOMAIN-CONTAINING PROTEIN"/>
    <property type="match status" value="1"/>
</dbReference>
<accession>A0A5K0Y4R7</accession>
<reference evidence="2" key="1">
    <citation type="submission" date="2019-09" db="EMBL/GenBank/DDBJ databases">
        <authorList>
            <person name="Zhang L."/>
        </authorList>
    </citation>
    <scope>NUCLEOTIDE SEQUENCE</scope>
</reference>
<proteinExistence type="predicted"/>
<dbReference type="SUPFAM" id="SSF52047">
    <property type="entry name" value="RNI-like"/>
    <property type="match status" value="1"/>
</dbReference>
<gene>
    <name evidence="2" type="ORF">NYM_LOCUS6036</name>
</gene>
<sequence length="254" mass="28498">MGKLCNLRYLGLNETESLKFIAKCLGKLTNLRTLHRFMVCDDQGKTRRGCNIRELKDLNKLNGEMSIEGLGGGRVKVIDAKKAQLKVKHELSGVKFYFGEQDDDRVDNASEERGLLEALEPPHGIERLGFCDYKGDGPAWYLDTNYGELQMLCLESCPSWLTVIGIKSLEELKVDYCPTLCELPSMPLLNSLKIFMCDGFSTIGDLPALKSLCMNYCGRLKTLAYMPALESLDVRDCNSLEQVADDHMPAIKRT</sequence>
<evidence type="ECO:0000259" key="1">
    <source>
        <dbReference type="Pfam" id="PF25019"/>
    </source>
</evidence>
<organism evidence="2">
    <name type="scientific">Nymphaea colorata</name>
    <name type="common">pocket water lily</name>
    <dbReference type="NCBI Taxonomy" id="210225"/>
    <lineage>
        <taxon>Eukaryota</taxon>
        <taxon>Viridiplantae</taxon>
        <taxon>Streptophyta</taxon>
        <taxon>Embryophyta</taxon>
        <taxon>Tracheophyta</taxon>
        <taxon>Spermatophyta</taxon>
        <taxon>Magnoliopsida</taxon>
        <taxon>Nymphaeales</taxon>
        <taxon>Nymphaeaceae</taxon>
        <taxon>Nymphaea</taxon>
    </lineage>
</organism>
<feature type="domain" description="R13L1/DRL21-like LRR repeat region" evidence="1">
    <location>
        <begin position="52"/>
        <end position="173"/>
    </location>
</feature>
<name>A0A5K0Y4R7_9MAGN</name>
<dbReference type="AlphaFoldDB" id="A0A5K0Y4R7"/>
<dbReference type="Gene3D" id="3.80.10.10">
    <property type="entry name" value="Ribonuclease Inhibitor"/>
    <property type="match status" value="1"/>
</dbReference>
<dbReference type="EMBL" id="LR721776">
    <property type="protein sequence ID" value="VVV72769.1"/>
    <property type="molecule type" value="Genomic_DNA"/>
</dbReference>
<dbReference type="PANTHER" id="PTHR47186">
    <property type="entry name" value="LEUCINE-RICH REPEAT-CONTAINING PROTEIN 57"/>
    <property type="match status" value="1"/>
</dbReference>
<evidence type="ECO:0000313" key="2">
    <source>
        <dbReference type="EMBL" id="VVV72769.1"/>
    </source>
</evidence>
<dbReference type="InterPro" id="IPR056789">
    <property type="entry name" value="LRR_R13L1-DRL21"/>
</dbReference>
<dbReference type="Gramene" id="NC11G0067330.1">
    <property type="protein sequence ID" value="NC11G0067330.1:cds"/>
    <property type="gene ID" value="NC11G0067330"/>
</dbReference>
<dbReference type="InterPro" id="IPR032675">
    <property type="entry name" value="LRR_dom_sf"/>
</dbReference>